<sequence>MFPLGQYMEQQSIMEQVSRTKGSSVVDFVVDTEFGGNPLINNYHIMFPLGQYMEQQSIMEQVSRTKGSSVVDFVVDTEFGGWAKEFHQDRASSVKVPVANFTLQSLVQLLWENTNSVRSNQRISPIAPSEPLKLKGWELMNSL</sequence>
<accession>A0A699L695</accession>
<dbReference type="AlphaFoldDB" id="A0A699L695"/>
<evidence type="ECO:0000313" key="1">
    <source>
        <dbReference type="EMBL" id="GFB22244.1"/>
    </source>
</evidence>
<comment type="caution">
    <text evidence="1">The sequence shown here is derived from an EMBL/GenBank/DDBJ whole genome shotgun (WGS) entry which is preliminary data.</text>
</comment>
<organism evidence="1">
    <name type="scientific">Tanacetum cinerariifolium</name>
    <name type="common">Dalmatian daisy</name>
    <name type="synonym">Chrysanthemum cinerariifolium</name>
    <dbReference type="NCBI Taxonomy" id="118510"/>
    <lineage>
        <taxon>Eukaryota</taxon>
        <taxon>Viridiplantae</taxon>
        <taxon>Streptophyta</taxon>
        <taxon>Embryophyta</taxon>
        <taxon>Tracheophyta</taxon>
        <taxon>Spermatophyta</taxon>
        <taxon>Magnoliopsida</taxon>
        <taxon>eudicotyledons</taxon>
        <taxon>Gunneridae</taxon>
        <taxon>Pentapetalae</taxon>
        <taxon>asterids</taxon>
        <taxon>campanulids</taxon>
        <taxon>Asterales</taxon>
        <taxon>Asteraceae</taxon>
        <taxon>Asteroideae</taxon>
        <taxon>Anthemideae</taxon>
        <taxon>Anthemidinae</taxon>
        <taxon>Tanacetum</taxon>
    </lineage>
</organism>
<reference evidence="1" key="1">
    <citation type="journal article" date="2019" name="Sci. Rep.">
        <title>Draft genome of Tanacetum cinerariifolium, the natural source of mosquito coil.</title>
        <authorList>
            <person name="Yamashiro T."/>
            <person name="Shiraishi A."/>
            <person name="Satake H."/>
            <person name="Nakayama K."/>
        </authorList>
    </citation>
    <scope>NUCLEOTIDE SEQUENCE</scope>
</reference>
<name>A0A699L695_TANCI</name>
<gene>
    <name evidence="1" type="ORF">Tci_694215</name>
</gene>
<dbReference type="EMBL" id="BKCJ010578999">
    <property type="protein sequence ID" value="GFB22244.1"/>
    <property type="molecule type" value="Genomic_DNA"/>
</dbReference>
<protein>
    <submittedName>
        <fullName evidence="1">Uncharacterized protein</fullName>
    </submittedName>
</protein>
<proteinExistence type="predicted"/>